<dbReference type="RefSeq" id="WP_404610854.1">
    <property type="nucleotide sequence ID" value="NZ_JBIYDN010000022.1"/>
</dbReference>
<name>A0ABW8MT09_9BURK</name>
<proteinExistence type="predicted"/>
<comment type="caution">
    <text evidence="1">The sequence shown here is derived from an EMBL/GenBank/DDBJ whole genome shotgun (WGS) entry which is preliminary data.</text>
</comment>
<reference evidence="1 2" key="2">
    <citation type="submission" date="2024-11" db="EMBL/GenBank/DDBJ databases">
        <title>Using genomics to understand microbial adaptation to soil warming.</title>
        <authorList>
            <person name="Deangelis K.M. PhD."/>
        </authorList>
    </citation>
    <scope>NUCLEOTIDE SEQUENCE [LARGE SCALE GENOMIC DNA]</scope>
    <source>
        <strain evidence="1 2">GAS97</strain>
    </source>
</reference>
<reference evidence="1 2" key="1">
    <citation type="submission" date="2024-10" db="EMBL/GenBank/DDBJ databases">
        <authorList>
            <person name="Deangelis K."/>
            <person name="Huntemann M."/>
            <person name="Clum A."/>
            <person name="Wang J."/>
            <person name="Palaniappan K."/>
            <person name="Ritter S."/>
            <person name="Chen I.-M."/>
            <person name="Stamatis D."/>
            <person name="Reddy T."/>
            <person name="O'Malley R."/>
            <person name="Daum C."/>
            <person name="Ng V."/>
            <person name="Ivanova N."/>
            <person name="Kyrpides N."/>
            <person name="Woyke T."/>
        </authorList>
    </citation>
    <scope>NUCLEOTIDE SEQUENCE [LARGE SCALE GENOMIC DNA]</scope>
    <source>
        <strain evidence="1 2">GAS97</strain>
    </source>
</reference>
<sequence length="52" mass="5718">MSEVQPAPVTIHAEDGYALKGQIWRHHDALDASGPRPVVIINPATSVRCSYY</sequence>
<evidence type="ECO:0000313" key="1">
    <source>
        <dbReference type="EMBL" id="MFK4445906.1"/>
    </source>
</evidence>
<accession>A0ABW8MT09</accession>
<protein>
    <submittedName>
        <fullName evidence="1">Uncharacterized protein</fullName>
    </submittedName>
</protein>
<organism evidence="1 2">
    <name type="scientific">Caballeronia udeis</name>
    <dbReference type="NCBI Taxonomy" id="1232866"/>
    <lineage>
        <taxon>Bacteria</taxon>
        <taxon>Pseudomonadati</taxon>
        <taxon>Pseudomonadota</taxon>
        <taxon>Betaproteobacteria</taxon>
        <taxon>Burkholderiales</taxon>
        <taxon>Burkholderiaceae</taxon>
        <taxon>Caballeronia</taxon>
    </lineage>
</organism>
<dbReference type="Proteomes" id="UP001620514">
    <property type="component" value="Unassembled WGS sequence"/>
</dbReference>
<keyword evidence="2" id="KW-1185">Reference proteome</keyword>
<gene>
    <name evidence="1" type="ORF">ABH943_005938</name>
</gene>
<evidence type="ECO:0000313" key="2">
    <source>
        <dbReference type="Proteomes" id="UP001620514"/>
    </source>
</evidence>
<dbReference type="EMBL" id="JBIYDN010000022">
    <property type="protein sequence ID" value="MFK4445906.1"/>
    <property type="molecule type" value="Genomic_DNA"/>
</dbReference>